<evidence type="ECO:0000313" key="2">
    <source>
        <dbReference type="RefSeq" id="XP_072802036.1"/>
    </source>
</evidence>
<reference evidence="2" key="1">
    <citation type="submission" date="2025-08" db="UniProtKB">
        <authorList>
            <consortium name="RefSeq"/>
        </authorList>
    </citation>
    <scope>IDENTIFICATION</scope>
</reference>
<organism evidence="1 2">
    <name type="scientific">Vicugna pacos</name>
    <name type="common">Alpaca</name>
    <name type="synonym">Lama pacos</name>
    <dbReference type="NCBI Taxonomy" id="30538"/>
    <lineage>
        <taxon>Eukaryota</taxon>
        <taxon>Metazoa</taxon>
        <taxon>Chordata</taxon>
        <taxon>Craniata</taxon>
        <taxon>Vertebrata</taxon>
        <taxon>Euteleostomi</taxon>
        <taxon>Mammalia</taxon>
        <taxon>Eutheria</taxon>
        <taxon>Laurasiatheria</taxon>
        <taxon>Artiodactyla</taxon>
        <taxon>Tylopoda</taxon>
        <taxon>Camelidae</taxon>
        <taxon>Vicugna</taxon>
    </lineage>
</organism>
<keyword evidence="1" id="KW-1185">Reference proteome</keyword>
<dbReference type="Proteomes" id="UP001652581">
    <property type="component" value="Chromosome 21"/>
</dbReference>
<gene>
    <name evidence="2" type="primary">LOC107035128</name>
</gene>
<accession>A0ABM5C051</accession>
<dbReference type="RefSeq" id="XP_072802036.1">
    <property type="nucleotide sequence ID" value="XM_072945935.1"/>
</dbReference>
<name>A0ABM5C051_VICPA</name>
<proteinExistence type="predicted"/>
<evidence type="ECO:0000313" key="1">
    <source>
        <dbReference type="Proteomes" id="UP001652581"/>
    </source>
</evidence>
<protein>
    <submittedName>
        <fullName evidence="2">Uncharacterized protein</fullName>
    </submittedName>
</protein>
<dbReference type="GeneID" id="107035128"/>
<sequence length="258" mass="28815">MRRWPSSRAPTCPSIYEDCRVVEKRIEDFTESLFILFKSKWLDGAPDKSGEKIPVLCILFEKDDFMGLDTDSSLSWDSLIPLLIDEMLNPEMQKRCWLSWGWSRCLLPPRPSTCSAQALSSCPTATMPSSSWSVSAEEPAGIVIETTLSIRIALGSTAIPRALSSDPGMCVVCLFREKEVPEVFLDSEVRTDAGAGEDPREQEDFLEKRAALVRRVLTAWMENRVIVESQGHLEKKETGEIGACLDHLDDLASVESLD</sequence>